<organism evidence="2">
    <name type="scientific">Arundo donax</name>
    <name type="common">Giant reed</name>
    <name type="synonym">Donax arundinaceus</name>
    <dbReference type="NCBI Taxonomy" id="35708"/>
    <lineage>
        <taxon>Eukaryota</taxon>
        <taxon>Viridiplantae</taxon>
        <taxon>Streptophyta</taxon>
        <taxon>Embryophyta</taxon>
        <taxon>Tracheophyta</taxon>
        <taxon>Spermatophyta</taxon>
        <taxon>Magnoliopsida</taxon>
        <taxon>Liliopsida</taxon>
        <taxon>Poales</taxon>
        <taxon>Poaceae</taxon>
        <taxon>PACMAD clade</taxon>
        <taxon>Arundinoideae</taxon>
        <taxon>Arundineae</taxon>
        <taxon>Arundo</taxon>
    </lineage>
</organism>
<feature type="region of interest" description="Disordered" evidence="1">
    <location>
        <begin position="1"/>
        <end position="22"/>
    </location>
</feature>
<name>A0A0A8YUP3_ARUDO</name>
<protein>
    <submittedName>
        <fullName evidence="2">Uncharacterized protein</fullName>
    </submittedName>
</protein>
<dbReference type="EMBL" id="GBRH01269690">
    <property type="protein sequence ID" value="JAD28205.1"/>
    <property type="molecule type" value="Transcribed_RNA"/>
</dbReference>
<evidence type="ECO:0000256" key="1">
    <source>
        <dbReference type="SAM" id="MobiDB-lite"/>
    </source>
</evidence>
<feature type="compositionally biased region" description="Basic and acidic residues" evidence="1">
    <location>
        <begin position="1"/>
        <end position="10"/>
    </location>
</feature>
<feature type="region of interest" description="Disordered" evidence="1">
    <location>
        <begin position="38"/>
        <end position="61"/>
    </location>
</feature>
<accession>A0A0A8YUP3</accession>
<reference evidence="2" key="1">
    <citation type="submission" date="2014-09" db="EMBL/GenBank/DDBJ databases">
        <authorList>
            <person name="Magalhaes I.L.F."/>
            <person name="Oliveira U."/>
            <person name="Santos F.R."/>
            <person name="Vidigal T.H.D.A."/>
            <person name="Brescovit A.D."/>
            <person name="Santos A.J."/>
        </authorList>
    </citation>
    <scope>NUCLEOTIDE SEQUENCE</scope>
    <source>
        <tissue evidence="2">Shoot tissue taken approximately 20 cm above the soil surface</tissue>
    </source>
</reference>
<sequence length="111" mass="12132">MHLHGGDHVSESGQNGGVGRPPLLRLWRRRRVRCQHLREQQRAGGDQLRAGREQGRDEGSWGACLQMPDAARWSPRGDAAAEGDEKNRGHAAGVGSCYCCCDVPHLFCTGT</sequence>
<proteinExistence type="predicted"/>
<evidence type="ECO:0000313" key="2">
    <source>
        <dbReference type="EMBL" id="JAD28205.1"/>
    </source>
</evidence>
<feature type="compositionally biased region" description="Basic and acidic residues" evidence="1">
    <location>
        <begin position="49"/>
        <end position="59"/>
    </location>
</feature>
<dbReference type="AlphaFoldDB" id="A0A0A8YUP3"/>
<reference evidence="2" key="2">
    <citation type="journal article" date="2015" name="Data Brief">
        <title>Shoot transcriptome of the giant reed, Arundo donax.</title>
        <authorList>
            <person name="Barrero R.A."/>
            <person name="Guerrero F.D."/>
            <person name="Moolhuijzen P."/>
            <person name="Goolsby J.A."/>
            <person name="Tidwell J."/>
            <person name="Bellgard S.E."/>
            <person name="Bellgard M.I."/>
        </authorList>
    </citation>
    <scope>NUCLEOTIDE SEQUENCE</scope>
    <source>
        <tissue evidence="2">Shoot tissue taken approximately 20 cm above the soil surface</tissue>
    </source>
</reference>